<sequence>MAEDNKEVKSFKDLGICEQLVEACENLGWKTPSKIQAEAIPHALEGLFLCFLDNLL</sequence>
<proteinExistence type="predicted"/>
<dbReference type="Gene3D" id="3.40.50.300">
    <property type="entry name" value="P-loop containing nucleotide triphosphate hydrolases"/>
    <property type="match status" value="1"/>
</dbReference>
<dbReference type="OrthoDB" id="10261904at2759"/>
<name>F6H9R0_VITVI</name>
<keyword evidence="4" id="KW-0067">ATP-binding</keyword>
<evidence type="ECO:0000313" key="7">
    <source>
        <dbReference type="EMBL" id="CCB48953.1"/>
    </source>
</evidence>
<protein>
    <recommendedName>
        <fullName evidence="6">DEAD-box RNA helicase Q domain-containing protein</fullName>
    </recommendedName>
</protein>
<dbReference type="STRING" id="29760.F6H9R0"/>
<evidence type="ECO:0000256" key="4">
    <source>
        <dbReference type="ARBA" id="ARBA00022840"/>
    </source>
</evidence>
<feature type="short sequence motif" description="Q motif" evidence="5">
    <location>
        <begin position="9"/>
        <end position="37"/>
    </location>
</feature>
<keyword evidence="2" id="KW-0378">Hydrolase</keyword>
<evidence type="ECO:0000256" key="5">
    <source>
        <dbReference type="PROSITE-ProRule" id="PRU00552"/>
    </source>
</evidence>
<evidence type="ECO:0000313" key="8">
    <source>
        <dbReference type="Proteomes" id="UP000009183"/>
    </source>
</evidence>
<gene>
    <name evidence="7" type="ordered locus">VIT_11s0065g01080</name>
</gene>
<evidence type="ECO:0000259" key="6">
    <source>
        <dbReference type="PROSITE" id="PS51195"/>
    </source>
</evidence>
<accession>F6H9R0</accession>
<dbReference type="SUPFAM" id="SSF52540">
    <property type="entry name" value="P-loop containing nucleoside triphosphate hydrolases"/>
    <property type="match status" value="1"/>
</dbReference>
<dbReference type="eggNOG" id="KOG0330">
    <property type="taxonomic scope" value="Eukaryota"/>
</dbReference>
<dbReference type="EMBL" id="FN595502">
    <property type="protein sequence ID" value="CCB48953.1"/>
    <property type="molecule type" value="Genomic_DNA"/>
</dbReference>
<dbReference type="HOGENOM" id="CLU_3176478_0_0_1"/>
<dbReference type="PROSITE" id="PS51195">
    <property type="entry name" value="Q_MOTIF"/>
    <property type="match status" value="1"/>
</dbReference>
<evidence type="ECO:0000256" key="3">
    <source>
        <dbReference type="ARBA" id="ARBA00022806"/>
    </source>
</evidence>
<feature type="domain" description="DEAD-box RNA helicase Q" evidence="6">
    <location>
        <begin position="9"/>
        <end position="37"/>
    </location>
</feature>
<keyword evidence="8" id="KW-1185">Reference proteome</keyword>
<organism evidence="7 8">
    <name type="scientific">Vitis vinifera</name>
    <name type="common">Grape</name>
    <dbReference type="NCBI Taxonomy" id="29760"/>
    <lineage>
        <taxon>Eukaryota</taxon>
        <taxon>Viridiplantae</taxon>
        <taxon>Streptophyta</taxon>
        <taxon>Embryophyta</taxon>
        <taxon>Tracheophyta</taxon>
        <taxon>Spermatophyta</taxon>
        <taxon>Magnoliopsida</taxon>
        <taxon>eudicotyledons</taxon>
        <taxon>Gunneridae</taxon>
        <taxon>Pentapetalae</taxon>
        <taxon>rosids</taxon>
        <taxon>Vitales</taxon>
        <taxon>Vitaceae</taxon>
        <taxon>Viteae</taxon>
        <taxon>Vitis</taxon>
    </lineage>
</organism>
<keyword evidence="3" id="KW-0347">Helicase</keyword>
<dbReference type="InterPro" id="IPR027417">
    <property type="entry name" value="P-loop_NTPase"/>
</dbReference>
<evidence type="ECO:0000256" key="2">
    <source>
        <dbReference type="ARBA" id="ARBA00022801"/>
    </source>
</evidence>
<dbReference type="PaxDb" id="29760-VIT_11s0065g01080.t01"/>
<dbReference type="InParanoid" id="F6H9R0"/>
<dbReference type="Proteomes" id="UP000009183">
    <property type="component" value="Chromosome 11"/>
</dbReference>
<dbReference type="GO" id="GO:0003724">
    <property type="term" value="F:RNA helicase activity"/>
    <property type="evidence" value="ECO:0007669"/>
    <property type="project" value="InterPro"/>
</dbReference>
<evidence type="ECO:0000256" key="1">
    <source>
        <dbReference type="ARBA" id="ARBA00022741"/>
    </source>
</evidence>
<keyword evidence="1" id="KW-0547">Nucleotide-binding</keyword>
<dbReference type="GO" id="GO:0016787">
    <property type="term" value="F:hydrolase activity"/>
    <property type="evidence" value="ECO:0007669"/>
    <property type="project" value="UniProtKB-KW"/>
</dbReference>
<dbReference type="InterPro" id="IPR014014">
    <property type="entry name" value="RNA_helicase_DEAD_Q_motif"/>
</dbReference>
<reference evidence="8" key="1">
    <citation type="journal article" date="2007" name="Nature">
        <title>The grapevine genome sequence suggests ancestral hexaploidization in major angiosperm phyla.</title>
        <authorList>
            <consortium name="The French-Italian Public Consortium for Grapevine Genome Characterization."/>
            <person name="Jaillon O."/>
            <person name="Aury J.-M."/>
            <person name="Noel B."/>
            <person name="Policriti A."/>
            <person name="Clepet C."/>
            <person name="Casagrande A."/>
            <person name="Choisne N."/>
            <person name="Aubourg S."/>
            <person name="Vitulo N."/>
            <person name="Jubin C."/>
            <person name="Vezzi A."/>
            <person name="Legeai F."/>
            <person name="Hugueney P."/>
            <person name="Dasilva C."/>
            <person name="Horner D."/>
            <person name="Mica E."/>
            <person name="Jublot D."/>
            <person name="Poulain J."/>
            <person name="Bruyere C."/>
            <person name="Billault A."/>
            <person name="Segurens B."/>
            <person name="Gouyvenoux M."/>
            <person name="Ugarte E."/>
            <person name="Cattonaro F."/>
            <person name="Anthouard V."/>
            <person name="Vico V."/>
            <person name="Del Fabbro C."/>
            <person name="Alaux M."/>
            <person name="Di Gaspero G."/>
            <person name="Dumas V."/>
            <person name="Felice N."/>
            <person name="Paillard S."/>
            <person name="Juman I."/>
            <person name="Moroldo M."/>
            <person name="Scalabrin S."/>
            <person name="Canaguier A."/>
            <person name="Le Clainche I."/>
            <person name="Malacrida G."/>
            <person name="Durand E."/>
            <person name="Pesole G."/>
            <person name="Laucou V."/>
            <person name="Chatelet P."/>
            <person name="Merdinoglu D."/>
            <person name="Delledonne M."/>
            <person name="Pezzotti M."/>
            <person name="Lecharny A."/>
            <person name="Scarpelli C."/>
            <person name="Artiguenave F."/>
            <person name="Pe M.E."/>
            <person name="Valle G."/>
            <person name="Morgante M."/>
            <person name="Caboche M."/>
            <person name="Adam-Blondon A.-F."/>
            <person name="Weissenbach J."/>
            <person name="Quetier F."/>
            <person name="Wincker P."/>
        </authorList>
    </citation>
    <scope>NUCLEOTIDE SEQUENCE [LARGE SCALE GENOMIC DNA]</scope>
    <source>
        <strain evidence="8">cv. Pinot noir / PN40024</strain>
    </source>
</reference>
<dbReference type="GO" id="GO:0005524">
    <property type="term" value="F:ATP binding"/>
    <property type="evidence" value="ECO:0007669"/>
    <property type="project" value="UniProtKB-KW"/>
</dbReference>
<dbReference type="AlphaFoldDB" id="F6H9R0"/>